<feature type="signal peptide" evidence="1">
    <location>
        <begin position="1"/>
        <end position="22"/>
    </location>
</feature>
<organism evidence="3 4">
    <name type="scientific">Microbulbifer yueqingensis</name>
    <dbReference type="NCBI Taxonomy" id="658219"/>
    <lineage>
        <taxon>Bacteria</taxon>
        <taxon>Pseudomonadati</taxon>
        <taxon>Pseudomonadota</taxon>
        <taxon>Gammaproteobacteria</taxon>
        <taxon>Cellvibrionales</taxon>
        <taxon>Microbulbiferaceae</taxon>
        <taxon>Microbulbifer</taxon>
    </lineage>
</organism>
<dbReference type="EMBL" id="FNFH01000006">
    <property type="protein sequence ID" value="SDK62414.1"/>
    <property type="molecule type" value="Genomic_DNA"/>
</dbReference>
<dbReference type="AlphaFoldDB" id="A0A1G9DF44"/>
<keyword evidence="4" id="KW-1185">Reference proteome</keyword>
<dbReference type="Gene3D" id="3.10.450.50">
    <property type="match status" value="1"/>
</dbReference>
<dbReference type="Pfam" id="PF14534">
    <property type="entry name" value="DUF4440"/>
    <property type="match status" value="1"/>
</dbReference>
<accession>A0A1G9DF44</accession>
<dbReference type="SUPFAM" id="SSF54427">
    <property type="entry name" value="NTF2-like"/>
    <property type="match status" value="1"/>
</dbReference>
<dbReference type="InterPro" id="IPR032710">
    <property type="entry name" value="NTF2-like_dom_sf"/>
</dbReference>
<dbReference type="InterPro" id="IPR027843">
    <property type="entry name" value="DUF4440"/>
</dbReference>
<evidence type="ECO:0000259" key="2">
    <source>
        <dbReference type="Pfam" id="PF14534"/>
    </source>
</evidence>
<dbReference type="Proteomes" id="UP000199305">
    <property type="component" value="Unassembled WGS sequence"/>
</dbReference>
<dbReference type="RefSeq" id="WP_091515454.1">
    <property type="nucleotide sequence ID" value="NZ_FNFH01000006.1"/>
</dbReference>
<reference evidence="4" key="1">
    <citation type="submission" date="2016-10" db="EMBL/GenBank/DDBJ databases">
        <authorList>
            <person name="Varghese N."/>
            <person name="Submissions S."/>
        </authorList>
    </citation>
    <scope>NUCLEOTIDE SEQUENCE [LARGE SCALE GENOMIC DNA]</scope>
    <source>
        <strain evidence="4">CGMCC 1.10658</strain>
    </source>
</reference>
<evidence type="ECO:0000313" key="3">
    <source>
        <dbReference type="EMBL" id="SDK62414.1"/>
    </source>
</evidence>
<dbReference type="OrthoDB" id="119951at2"/>
<feature type="chain" id="PRO_5011552213" description="DUF4440 domain-containing protein" evidence="1">
    <location>
        <begin position="23"/>
        <end position="167"/>
    </location>
</feature>
<sequence>MIKRILLPALLLAAANTLAANANDLATEMRELDTALFDSFNRCADSDQLARHEALFAEDVEFYHDNGGVTWDRASMIENTRKNACGNYRRKLLEQTFRAYPINNFGAITQGVHVFCENATGRCEGMADFVMVWKKTDDGEWKITRALSYGHRPFDSAAANESAAAGD</sequence>
<name>A0A1G9DF44_9GAMM</name>
<dbReference type="STRING" id="658219.SAMN05216212_2772"/>
<evidence type="ECO:0000256" key="1">
    <source>
        <dbReference type="SAM" id="SignalP"/>
    </source>
</evidence>
<proteinExistence type="predicted"/>
<protein>
    <recommendedName>
        <fullName evidence="2">DUF4440 domain-containing protein</fullName>
    </recommendedName>
</protein>
<evidence type="ECO:0000313" key="4">
    <source>
        <dbReference type="Proteomes" id="UP000199305"/>
    </source>
</evidence>
<keyword evidence="1" id="KW-0732">Signal</keyword>
<feature type="domain" description="DUF4440" evidence="2">
    <location>
        <begin position="35"/>
        <end position="143"/>
    </location>
</feature>
<gene>
    <name evidence="3" type="ORF">SAMN05216212_2772</name>
</gene>